<organism evidence="17 18">
    <name type="scientific">Thiobacillus sedimenti</name>
    <dbReference type="NCBI Taxonomy" id="3110231"/>
    <lineage>
        <taxon>Bacteria</taxon>
        <taxon>Pseudomonadati</taxon>
        <taxon>Pseudomonadota</taxon>
        <taxon>Betaproteobacteria</taxon>
        <taxon>Nitrosomonadales</taxon>
        <taxon>Thiobacillaceae</taxon>
        <taxon>Thiobacillus</taxon>
    </lineage>
</organism>
<dbReference type="SUPFAM" id="SSF55874">
    <property type="entry name" value="ATPase domain of HSP90 chaperone/DNA topoisomerase II/histidine kinase"/>
    <property type="match status" value="1"/>
</dbReference>
<dbReference type="SUPFAM" id="SSF55785">
    <property type="entry name" value="PYP-like sensor domain (PAS domain)"/>
    <property type="match status" value="1"/>
</dbReference>
<dbReference type="InterPro" id="IPR003660">
    <property type="entry name" value="HAMP_dom"/>
</dbReference>
<dbReference type="PANTHER" id="PTHR42878:SF7">
    <property type="entry name" value="SENSOR HISTIDINE KINASE GLRK"/>
    <property type="match status" value="1"/>
</dbReference>
<feature type="transmembrane region" description="Helical" evidence="14">
    <location>
        <begin position="274"/>
        <end position="297"/>
    </location>
</feature>
<gene>
    <name evidence="17" type="ORF">VA613_00090</name>
</gene>
<dbReference type="SMART" id="SM00388">
    <property type="entry name" value="HisKA"/>
    <property type="match status" value="1"/>
</dbReference>
<keyword evidence="9" id="KW-0418">Kinase</keyword>
<evidence type="ECO:0000259" key="15">
    <source>
        <dbReference type="PROSITE" id="PS50109"/>
    </source>
</evidence>
<feature type="transmembrane region" description="Helical" evidence="14">
    <location>
        <begin position="34"/>
        <end position="54"/>
    </location>
</feature>
<dbReference type="InterPro" id="IPR050351">
    <property type="entry name" value="BphY/WalK/GraS-like"/>
</dbReference>
<evidence type="ECO:0000256" key="6">
    <source>
        <dbReference type="ARBA" id="ARBA00022679"/>
    </source>
</evidence>
<dbReference type="SUPFAM" id="SSF158472">
    <property type="entry name" value="HAMP domain-like"/>
    <property type="match status" value="1"/>
</dbReference>
<evidence type="ECO:0000256" key="10">
    <source>
        <dbReference type="ARBA" id="ARBA00022840"/>
    </source>
</evidence>
<dbReference type="SMART" id="SM00304">
    <property type="entry name" value="HAMP"/>
    <property type="match status" value="1"/>
</dbReference>
<dbReference type="InterPro" id="IPR045671">
    <property type="entry name" value="NtrY-like_N"/>
</dbReference>
<dbReference type="Pfam" id="PF02518">
    <property type="entry name" value="HATPase_c"/>
    <property type="match status" value="1"/>
</dbReference>
<dbReference type="InterPro" id="IPR036097">
    <property type="entry name" value="HisK_dim/P_sf"/>
</dbReference>
<protein>
    <recommendedName>
        <fullName evidence="3">histidine kinase</fullName>
        <ecNumber evidence="3">2.7.13.3</ecNumber>
    </recommendedName>
</protein>
<evidence type="ECO:0000256" key="13">
    <source>
        <dbReference type="ARBA" id="ARBA00023136"/>
    </source>
</evidence>
<dbReference type="CDD" id="cd06225">
    <property type="entry name" value="HAMP"/>
    <property type="match status" value="1"/>
</dbReference>
<feature type="transmembrane region" description="Helical" evidence="14">
    <location>
        <begin position="75"/>
        <end position="98"/>
    </location>
</feature>
<evidence type="ECO:0000313" key="18">
    <source>
        <dbReference type="Proteomes" id="UP001334732"/>
    </source>
</evidence>
<comment type="subcellular location">
    <subcellularLocation>
        <location evidence="2">Cell membrane</location>
        <topology evidence="2">Multi-pass membrane protein</topology>
    </subcellularLocation>
</comment>
<evidence type="ECO:0000256" key="14">
    <source>
        <dbReference type="SAM" id="Phobius"/>
    </source>
</evidence>
<evidence type="ECO:0000256" key="11">
    <source>
        <dbReference type="ARBA" id="ARBA00022989"/>
    </source>
</evidence>
<dbReference type="Pfam" id="PF13188">
    <property type="entry name" value="PAS_8"/>
    <property type="match status" value="1"/>
</dbReference>
<dbReference type="InterPro" id="IPR003661">
    <property type="entry name" value="HisK_dim/P_dom"/>
</dbReference>
<evidence type="ECO:0000256" key="1">
    <source>
        <dbReference type="ARBA" id="ARBA00000085"/>
    </source>
</evidence>
<dbReference type="Gene3D" id="3.30.565.10">
    <property type="entry name" value="Histidine kinase-like ATPase, C-terminal domain"/>
    <property type="match status" value="1"/>
</dbReference>
<evidence type="ECO:0000256" key="12">
    <source>
        <dbReference type="ARBA" id="ARBA00023012"/>
    </source>
</evidence>
<name>A0ABZ1CIS5_9PROT</name>
<evidence type="ECO:0000313" key="17">
    <source>
        <dbReference type="EMBL" id="WRS39299.1"/>
    </source>
</evidence>
<dbReference type="SUPFAM" id="SSF47384">
    <property type="entry name" value="Homodimeric domain of signal transducing histidine kinase"/>
    <property type="match status" value="1"/>
</dbReference>
<keyword evidence="6" id="KW-0808">Transferase</keyword>
<dbReference type="Gene3D" id="3.30.450.20">
    <property type="entry name" value="PAS domain"/>
    <property type="match status" value="1"/>
</dbReference>
<dbReference type="Pfam" id="PF19312">
    <property type="entry name" value="NtrY_N"/>
    <property type="match status" value="1"/>
</dbReference>
<dbReference type="InterPro" id="IPR005467">
    <property type="entry name" value="His_kinase_dom"/>
</dbReference>
<keyword evidence="7 14" id="KW-0812">Transmembrane</keyword>
<evidence type="ECO:0000256" key="9">
    <source>
        <dbReference type="ARBA" id="ARBA00022777"/>
    </source>
</evidence>
<evidence type="ECO:0000256" key="2">
    <source>
        <dbReference type="ARBA" id="ARBA00004651"/>
    </source>
</evidence>
<dbReference type="InterPro" id="IPR017232">
    <property type="entry name" value="NtrY"/>
</dbReference>
<dbReference type="Gene3D" id="6.10.340.10">
    <property type="match status" value="1"/>
</dbReference>
<dbReference type="PROSITE" id="PS50109">
    <property type="entry name" value="HIS_KIN"/>
    <property type="match status" value="1"/>
</dbReference>
<comment type="catalytic activity">
    <reaction evidence="1">
        <text>ATP + protein L-histidine = ADP + protein N-phospho-L-histidine.</text>
        <dbReference type="EC" id="2.7.13.3"/>
    </reaction>
</comment>
<dbReference type="InterPro" id="IPR036890">
    <property type="entry name" value="HATPase_C_sf"/>
</dbReference>
<keyword evidence="11 14" id="KW-1133">Transmembrane helix</keyword>
<keyword evidence="5" id="KW-0597">Phosphoprotein</keyword>
<dbReference type="InterPro" id="IPR004358">
    <property type="entry name" value="Sig_transdc_His_kin-like_C"/>
</dbReference>
<evidence type="ECO:0000259" key="16">
    <source>
        <dbReference type="PROSITE" id="PS50885"/>
    </source>
</evidence>
<dbReference type="SMART" id="SM00387">
    <property type="entry name" value="HATPase_c"/>
    <property type="match status" value="1"/>
</dbReference>
<keyword evidence="10 17" id="KW-0067">ATP-binding</keyword>
<evidence type="ECO:0000256" key="4">
    <source>
        <dbReference type="ARBA" id="ARBA00022475"/>
    </source>
</evidence>
<feature type="domain" description="HAMP" evidence="16">
    <location>
        <begin position="299"/>
        <end position="351"/>
    </location>
</feature>
<dbReference type="InterPro" id="IPR035965">
    <property type="entry name" value="PAS-like_dom_sf"/>
</dbReference>
<dbReference type="Pfam" id="PF00512">
    <property type="entry name" value="HisKA"/>
    <property type="match status" value="1"/>
</dbReference>
<dbReference type="InterPro" id="IPR000014">
    <property type="entry name" value="PAS"/>
</dbReference>
<dbReference type="EMBL" id="CP141769">
    <property type="protein sequence ID" value="WRS39299.1"/>
    <property type="molecule type" value="Genomic_DNA"/>
</dbReference>
<evidence type="ECO:0000256" key="8">
    <source>
        <dbReference type="ARBA" id="ARBA00022741"/>
    </source>
</evidence>
<feature type="domain" description="Histidine kinase" evidence="15">
    <location>
        <begin position="493"/>
        <end position="706"/>
    </location>
</feature>
<dbReference type="GO" id="GO:0005524">
    <property type="term" value="F:ATP binding"/>
    <property type="evidence" value="ECO:0007669"/>
    <property type="project" value="UniProtKB-KW"/>
</dbReference>
<dbReference type="Proteomes" id="UP001334732">
    <property type="component" value="Chromosome"/>
</dbReference>
<evidence type="ECO:0000256" key="3">
    <source>
        <dbReference type="ARBA" id="ARBA00012438"/>
    </source>
</evidence>
<dbReference type="PIRSF" id="PIRSF037532">
    <property type="entry name" value="STHK_NtrY"/>
    <property type="match status" value="1"/>
</dbReference>
<sequence length="712" mass="77126">MRSLIAAALLLGIVLLSLLFYASSGSSAFSDSLPTLFVGGGALGVALLVLLGWRMWWLQKRIRRGVFGAKLTLKLLLMFGVVAMLPGLVVYGASVFFLNRSIETWFDVRVDNALASGVNLGQAALDDLLRDLDKKAQRMALTLSDQGVGSMITSLSTLREQSSVQELTLFDERGGVVAHVSGDSGTLLPVLPDRAVLWQVRQQQPYSRIEEVPERGLVMHVIVPVYTSALSGETRVLQLVQPVPARLAHDAQAVQLAYQEYQQISVSRLGIKRIYGVALTLTLMLALLMTFVIAYLLSERLGAPLRTLARGTRAVAKGDFSQMPSVSSRDELGVLIQSFNRMTRQLSDAREQVAQNHQQTEQAKAFLERVLANLSSGVVVLDDTLRVRTANSAAAQILGVDVATLDARLLAELGEPGEALRTLGTTVAARFGEHEGEWQEQIDYAAHGGSQSLLLRGTRLPPGVERGYVLVFDDVTKLIDAERNAAWSEVARRLAHEIKNPLTPIQLSAERIARKLDGRLEPADAEFLGRATQTIVSQVAAMKSMVDAFAGYARMPRAKLEALDLNALVREVLALYDGKALGLVLGLEEGLPRIAGDSTLLRQVIHNLLQNAQDALSGHPAPRVEVGTRLRTNNHAVCLTVTDNGAGFPEHLMTRLFEPYATTKAKGTGLGLAIVKKIVEEHHGKIQIENIKSGGAAIRIALPVFGAGGENT</sequence>
<dbReference type="Pfam" id="PF00672">
    <property type="entry name" value="HAMP"/>
    <property type="match status" value="1"/>
</dbReference>
<dbReference type="SMART" id="SM00091">
    <property type="entry name" value="PAS"/>
    <property type="match status" value="1"/>
</dbReference>
<dbReference type="PRINTS" id="PR00344">
    <property type="entry name" value="BCTRLSENSOR"/>
</dbReference>
<keyword evidence="8" id="KW-0547">Nucleotide-binding</keyword>
<dbReference type="EC" id="2.7.13.3" evidence="3"/>
<keyword evidence="12" id="KW-0902">Two-component regulatory system</keyword>
<proteinExistence type="predicted"/>
<evidence type="ECO:0000256" key="5">
    <source>
        <dbReference type="ARBA" id="ARBA00022553"/>
    </source>
</evidence>
<dbReference type="PROSITE" id="PS50885">
    <property type="entry name" value="HAMP"/>
    <property type="match status" value="1"/>
</dbReference>
<reference evidence="17 18" key="1">
    <citation type="submission" date="2023-12" db="EMBL/GenBank/DDBJ databases">
        <title>Thiobacillus sedimentum sp. nov., a chemolithoautotrophic sulfur-oxidizing bacterium isolated from freshwater sediment.</title>
        <authorList>
            <person name="Luo J."/>
            <person name="Dai C."/>
        </authorList>
    </citation>
    <scope>NUCLEOTIDE SEQUENCE [LARGE SCALE GENOMIC DNA]</scope>
    <source>
        <strain evidence="17 18">SCUT-2</strain>
    </source>
</reference>
<keyword evidence="13 14" id="KW-0472">Membrane</keyword>
<dbReference type="PANTHER" id="PTHR42878">
    <property type="entry name" value="TWO-COMPONENT HISTIDINE KINASE"/>
    <property type="match status" value="1"/>
</dbReference>
<accession>A0ABZ1CIS5</accession>
<dbReference type="Gene3D" id="1.10.287.130">
    <property type="match status" value="1"/>
</dbReference>
<dbReference type="RefSeq" id="WP_324779830.1">
    <property type="nucleotide sequence ID" value="NZ_CP141769.1"/>
</dbReference>
<dbReference type="CDD" id="cd00082">
    <property type="entry name" value="HisKA"/>
    <property type="match status" value="1"/>
</dbReference>
<keyword evidence="18" id="KW-1185">Reference proteome</keyword>
<dbReference type="InterPro" id="IPR003594">
    <property type="entry name" value="HATPase_dom"/>
</dbReference>
<keyword evidence="4" id="KW-1003">Cell membrane</keyword>
<evidence type="ECO:0000256" key="7">
    <source>
        <dbReference type="ARBA" id="ARBA00022692"/>
    </source>
</evidence>